<evidence type="ECO:0000313" key="1">
    <source>
        <dbReference type="EMBL" id="GFH05538.1"/>
    </source>
</evidence>
<dbReference type="AlphaFoldDB" id="A0A699YCG6"/>
<dbReference type="EMBL" id="BLLF01000001">
    <property type="protein sequence ID" value="GFH05538.1"/>
    <property type="molecule type" value="Genomic_DNA"/>
</dbReference>
<sequence>MKPCPPDPWGLAWDRLCNCGLSLRCYLYCTDASVMVVLVTGRQQKHRRAHRELGKAAVSI</sequence>
<proteinExistence type="predicted"/>
<keyword evidence="2" id="KW-1185">Reference proteome</keyword>
<name>A0A699YCG6_HAELA</name>
<evidence type="ECO:0000313" key="2">
    <source>
        <dbReference type="Proteomes" id="UP000485058"/>
    </source>
</evidence>
<reference evidence="1 2" key="1">
    <citation type="submission" date="2020-02" db="EMBL/GenBank/DDBJ databases">
        <title>Draft genome sequence of Haematococcus lacustris strain NIES-144.</title>
        <authorList>
            <person name="Morimoto D."/>
            <person name="Nakagawa S."/>
            <person name="Yoshida T."/>
            <person name="Sawayama S."/>
        </authorList>
    </citation>
    <scope>NUCLEOTIDE SEQUENCE [LARGE SCALE GENOMIC DNA]</scope>
    <source>
        <strain evidence="1 2">NIES-144</strain>
    </source>
</reference>
<accession>A0A699YCG6</accession>
<dbReference type="Proteomes" id="UP000485058">
    <property type="component" value="Unassembled WGS sequence"/>
</dbReference>
<comment type="caution">
    <text evidence="1">The sequence shown here is derived from an EMBL/GenBank/DDBJ whole genome shotgun (WGS) entry which is preliminary data.</text>
</comment>
<organism evidence="1 2">
    <name type="scientific">Haematococcus lacustris</name>
    <name type="common">Green alga</name>
    <name type="synonym">Haematococcus pluvialis</name>
    <dbReference type="NCBI Taxonomy" id="44745"/>
    <lineage>
        <taxon>Eukaryota</taxon>
        <taxon>Viridiplantae</taxon>
        <taxon>Chlorophyta</taxon>
        <taxon>core chlorophytes</taxon>
        <taxon>Chlorophyceae</taxon>
        <taxon>CS clade</taxon>
        <taxon>Chlamydomonadales</taxon>
        <taxon>Haematococcaceae</taxon>
        <taxon>Haematococcus</taxon>
    </lineage>
</organism>
<gene>
    <name evidence="1" type="ORF">HaLaN_00018</name>
</gene>
<protein>
    <submittedName>
        <fullName evidence="1">Uncharacterized protein</fullName>
    </submittedName>
</protein>